<proteinExistence type="predicted"/>
<dbReference type="EMBL" id="QZCG01000005">
    <property type="protein sequence ID" value="RJE85955.1"/>
    <property type="molecule type" value="Genomic_DNA"/>
</dbReference>
<keyword evidence="4" id="KW-1185">Reference proteome</keyword>
<dbReference type="Proteomes" id="UP000284202">
    <property type="component" value="Unassembled WGS sequence"/>
</dbReference>
<feature type="transmembrane region" description="Helical" evidence="1">
    <location>
        <begin position="28"/>
        <end position="45"/>
    </location>
</feature>
<keyword evidence="1" id="KW-1133">Transmembrane helix</keyword>
<name>A0A418SYD5_9RHOB</name>
<dbReference type="Pfam" id="PF09976">
    <property type="entry name" value="TPR_21"/>
    <property type="match status" value="1"/>
</dbReference>
<dbReference type="AlphaFoldDB" id="A0A418SYD5"/>
<sequence length="220" mass="23979">MANQNDSFFNEVTDELRRDKLFGLFRRYGWIAILVILGIVGGAIWREWSLSRERQEARAWGDAILAAQASGDPAALTKVDPDGSNERKALGTLLAAGEWAESGGTDAAVEAVRTLAEDSESDGVLKELAQLKLVMLTGSSMDAAEKDQILTHLSRTGAPFELLALEQKAIALLEADREEDAITLIRQIQQKEGLSEALRQRLSEMMIVLTGEPESSVPGE</sequence>
<dbReference type="RefSeq" id="WP_119748168.1">
    <property type="nucleotide sequence ID" value="NZ_QZCG01000005.1"/>
</dbReference>
<comment type="caution">
    <text evidence="3">The sequence shown here is derived from an EMBL/GenBank/DDBJ whole genome shotgun (WGS) entry which is preliminary data.</text>
</comment>
<protein>
    <recommendedName>
        <fullName evidence="2">Ancillary SecYEG translocon subunit/Cell division coordinator CpoB TPR domain-containing protein</fullName>
    </recommendedName>
</protein>
<keyword evidence="1" id="KW-0812">Transmembrane</keyword>
<dbReference type="InterPro" id="IPR018704">
    <property type="entry name" value="SecYEG/CpoB_TPR"/>
</dbReference>
<evidence type="ECO:0000313" key="3">
    <source>
        <dbReference type="EMBL" id="RJE85955.1"/>
    </source>
</evidence>
<evidence type="ECO:0000256" key="1">
    <source>
        <dbReference type="SAM" id="Phobius"/>
    </source>
</evidence>
<accession>A0A418SYD5</accession>
<feature type="domain" description="Ancillary SecYEG translocon subunit/Cell division coordinator CpoB TPR" evidence="2">
    <location>
        <begin position="30"/>
        <end position="183"/>
    </location>
</feature>
<gene>
    <name evidence="3" type="ORF">D3P04_09485</name>
</gene>
<dbReference type="OrthoDB" id="7173339at2"/>
<organism evidence="3 4">
    <name type="scientific">Paracoccus onubensis</name>
    <dbReference type="NCBI Taxonomy" id="1675788"/>
    <lineage>
        <taxon>Bacteria</taxon>
        <taxon>Pseudomonadati</taxon>
        <taxon>Pseudomonadota</taxon>
        <taxon>Alphaproteobacteria</taxon>
        <taxon>Rhodobacterales</taxon>
        <taxon>Paracoccaceae</taxon>
        <taxon>Paracoccus</taxon>
    </lineage>
</organism>
<keyword evidence="1" id="KW-0472">Membrane</keyword>
<reference evidence="4" key="1">
    <citation type="submission" date="2018-09" db="EMBL/GenBank/DDBJ databases">
        <title>Acidovorax cavernicola nov. sp. isolated from Gruta de las Maravillas (Aracena, Spain).</title>
        <authorList>
            <person name="Jurado V."/>
            <person name="Gutierrez-Patricio S."/>
            <person name="Gonzalez-Pimentel J.L."/>
            <person name="Miller A.Z."/>
            <person name="Laiz L."/>
            <person name="Saiz-Jimenez C."/>
        </authorList>
    </citation>
    <scope>NUCLEOTIDE SEQUENCE [LARGE SCALE GENOMIC DNA]</scope>
    <source>
        <strain evidence="4">1011MAR3C25</strain>
    </source>
</reference>
<evidence type="ECO:0000313" key="4">
    <source>
        <dbReference type="Proteomes" id="UP000284202"/>
    </source>
</evidence>
<evidence type="ECO:0000259" key="2">
    <source>
        <dbReference type="Pfam" id="PF09976"/>
    </source>
</evidence>